<dbReference type="InterPro" id="IPR020945">
    <property type="entry name" value="DMSO/NO3_reduct_chaperone"/>
</dbReference>
<dbReference type="OrthoDB" id="1794990at2"/>
<sequence length="211" mass="24472">MDLSIQNLKAQTYFYSFFSTFFREKPSNEWLKSALELVASWDETCSPLHQQFSENIQKSGLDNYLNSLTQEYERLFFAPGHVLVNLYESVYCGSGLLMQETTVNVRQHYLRAGLVVKSLYSIPDDHIATELEFMQFLSQKMLELLQQDGAEEALKEIMVWQSEFISEHLQQWIPTLAETIRAKSTEPFFQLISIGLESIVEDNVTNLLTNY</sequence>
<evidence type="ECO:0000313" key="2">
    <source>
        <dbReference type="EMBL" id="OLN32955.1"/>
    </source>
</evidence>
<dbReference type="Pfam" id="PF02613">
    <property type="entry name" value="Nitrate_red_del"/>
    <property type="match status" value="1"/>
</dbReference>
<evidence type="ECO:0000256" key="1">
    <source>
        <dbReference type="ARBA" id="ARBA00023186"/>
    </source>
</evidence>
<dbReference type="STRING" id="1888891.DSOL_1066"/>
<dbReference type="AlphaFoldDB" id="A0A1Q8R055"/>
<organism evidence="2 3">
    <name type="scientific">Desulfosporosinus metallidurans</name>
    <dbReference type="NCBI Taxonomy" id="1888891"/>
    <lineage>
        <taxon>Bacteria</taxon>
        <taxon>Bacillati</taxon>
        <taxon>Bacillota</taxon>
        <taxon>Clostridia</taxon>
        <taxon>Eubacteriales</taxon>
        <taxon>Desulfitobacteriaceae</taxon>
        <taxon>Desulfosporosinus</taxon>
    </lineage>
</organism>
<dbReference type="PANTHER" id="PTHR34227">
    <property type="entry name" value="CHAPERONE PROTEIN YCDY"/>
    <property type="match status" value="1"/>
</dbReference>
<name>A0A1Q8R055_9FIRM</name>
<keyword evidence="3" id="KW-1185">Reference proteome</keyword>
<dbReference type="InterPro" id="IPR050289">
    <property type="entry name" value="TorD/DmsD_chaperones"/>
</dbReference>
<proteinExistence type="predicted"/>
<comment type="caution">
    <text evidence="2">The sequence shown here is derived from an EMBL/GenBank/DDBJ whole genome shotgun (WGS) entry which is preliminary data.</text>
</comment>
<reference evidence="2 3" key="1">
    <citation type="submission" date="2016-09" db="EMBL/GenBank/DDBJ databases">
        <title>Complete genome of Desulfosporosinus sp. OL.</title>
        <authorList>
            <person name="Mardanov A."/>
            <person name="Beletsky A."/>
            <person name="Panova A."/>
            <person name="Karnachuk O."/>
            <person name="Ravin N."/>
        </authorList>
    </citation>
    <scope>NUCLEOTIDE SEQUENCE [LARGE SCALE GENOMIC DNA]</scope>
    <source>
        <strain evidence="2 3">OL</strain>
    </source>
</reference>
<gene>
    <name evidence="2" type="ORF">DSOL_1066</name>
</gene>
<dbReference type="Gene3D" id="1.10.3480.10">
    <property type="entry name" value="TorD-like"/>
    <property type="match status" value="1"/>
</dbReference>
<dbReference type="InterPro" id="IPR036411">
    <property type="entry name" value="TorD-like_sf"/>
</dbReference>
<dbReference type="RefSeq" id="WP_075363826.1">
    <property type="nucleotide sequence ID" value="NZ_MLBF01000005.1"/>
</dbReference>
<dbReference type="Proteomes" id="UP000186102">
    <property type="component" value="Unassembled WGS sequence"/>
</dbReference>
<dbReference type="SUPFAM" id="SSF89155">
    <property type="entry name" value="TorD-like"/>
    <property type="match status" value="1"/>
</dbReference>
<accession>A0A1Q8R055</accession>
<dbReference type="EMBL" id="MLBF01000005">
    <property type="protein sequence ID" value="OLN32955.1"/>
    <property type="molecule type" value="Genomic_DNA"/>
</dbReference>
<dbReference type="PANTHER" id="PTHR34227:SF1">
    <property type="entry name" value="DIMETHYL SULFOXIDE REDUCTASE CHAPERONE-RELATED"/>
    <property type="match status" value="1"/>
</dbReference>
<evidence type="ECO:0000313" key="3">
    <source>
        <dbReference type="Proteomes" id="UP000186102"/>
    </source>
</evidence>
<protein>
    <submittedName>
        <fullName evidence="2">Chaperone protein TorD</fullName>
    </submittedName>
</protein>
<keyword evidence="1" id="KW-0143">Chaperone</keyword>